<reference evidence="2" key="1">
    <citation type="submission" date="2020-03" db="EMBL/GenBank/DDBJ databases">
        <title>Melopsittacus undulatus (budgerigar) genome, bMelUnd1, maternal haplotype with Z.</title>
        <authorList>
            <person name="Gedman G."/>
            <person name="Mountcastle J."/>
            <person name="Haase B."/>
            <person name="Formenti G."/>
            <person name="Wright T."/>
            <person name="Apodaca J."/>
            <person name="Pelan S."/>
            <person name="Chow W."/>
            <person name="Rhie A."/>
            <person name="Howe K."/>
            <person name="Fedrigo O."/>
            <person name="Jarvis E.D."/>
        </authorList>
    </citation>
    <scope>NUCLEOTIDE SEQUENCE [LARGE SCALE GENOMIC DNA]</scope>
</reference>
<accession>A0A8V5HDT4</accession>
<dbReference type="InterPro" id="IPR050754">
    <property type="entry name" value="FKBP4/5/8-like"/>
</dbReference>
<organism evidence="2 3">
    <name type="scientific">Melopsittacus undulatus</name>
    <name type="common">Budgerigar</name>
    <name type="synonym">Psittacus undulatus</name>
    <dbReference type="NCBI Taxonomy" id="13146"/>
    <lineage>
        <taxon>Eukaryota</taxon>
        <taxon>Metazoa</taxon>
        <taxon>Chordata</taxon>
        <taxon>Craniata</taxon>
        <taxon>Vertebrata</taxon>
        <taxon>Euteleostomi</taxon>
        <taxon>Archelosauria</taxon>
        <taxon>Archosauria</taxon>
        <taxon>Dinosauria</taxon>
        <taxon>Saurischia</taxon>
        <taxon>Theropoda</taxon>
        <taxon>Coelurosauria</taxon>
        <taxon>Aves</taxon>
        <taxon>Neognathae</taxon>
        <taxon>Neoaves</taxon>
        <taxon>Telluraves</taxon>
        <taxon>Australaves</taxon>
        <taxon>Psittaciformes</taxon>
        <taxon>Psittaculidae</taxon>
        <taxon>Melopsittacus</taxon>
    </lineage>
</organism>
<dbReference type="GO" id="GO:0044183">
    <property type="term" value="F:protein folding chaperone"/>
    <property type="evidence" value="ECO:0007669"/>
    <property type="project" value="TreeGrafter"/>
</dbReference>
<proteinExistence type="predicted"/>
<dbReference type="GO" id="GO:0043066">
    <property type="term" value="P:negative regulation of apoptotic process"/>
    <property type="evidence" value="ECO:0007669"/>
    <property type="project" value="TreeGrafter"/>
</dbReference>
<dbReference type="Proteomes" id="UP000694405">
    <property type="component" value="Chromosome 9"/>
</dbReference>
<dbReference type="Gene3D" id="1.25.40.10">
    <property type="entry name" value="Tetratricopeptide repeat domain"/>
    <property type="match status" value="1"/>
</dbReference>
<dbReference type="SMART" id="SM00028">
    <property type="entry name" value="TPR"/>
    <property type="match status" value="2"/>
</dbReference>
<sequence>LTFVPEELREQRVKCFNNCAAAELKLQRVEEALAACEAALSISPDNGRALLRRGQLLAQQGRDAEAALVLRRALELDPANEVVHAELSRLVKRRSAPGPAAPQEPPPGPTPPSSGCAAAPSDRAARGRVGAGARSTPWRSRLPPRRDPAPPSAEGAA</sequence>
<feature type="compositionally biased region" description="Pro residues" evidence="1">
    <location>
        <begin position="99"/>
        <end position="112"/>
    </location>
</feature>
<dbReference type="SUPFAM" id="SSF48452">
    <property type="entry name" value="TPR-like"/>
    <property type="match status" value="1"/>
</dbReference>
<reference evidence="2" key="2">
    <citation type="submission" date="2025-08" db="UniProtKB">
        <authorList>
            <consortium name="Ensembl"/>
        </authorList>
    </citation>
    <scope>IDENTIFICATION</scope>
</reference>
<dbReference type="GO" id="GO:0005740">
    <property type="term" value="C:mitochondrial envelope"/>
    <property type="evidence" value="ECO:0007669"/>
    <property type="project" value="TreeGrafter"/>
</dbReference>
<dbReference type="Pfam" id="PF14559">
    <property type="entry name" value="TPR_19"/>
    <property type="match status" value="1"/>
</dbReference>
<dbReference type="GO" id="GO:0016020">
    <property type="term" value="C:membrane"/>
    <property type="evidence" value="ECO:0007669"/>
    <property type="project" value="TreeGrafter"/>
</dbReference>
<dbReference type="AlphaFoldDB" id="A0A8V5HDT4"/>
<dbReference type="InterPro" id="IPR011990">
    <property type="entry name" value="TPR-like_helical_dom_sf"/>
</dbReference>
<protein>
    <submittedName>
        <fullName evidence="2">Uncharacterized protein</fullName>
    </submittedName>
</protein>
<evidence type="ECO:0000313" key="3">
    <source>
        <dbReference type="Proteomes" id="UP000694405"/>
    </source>
</evidence>
<dbReference type="GO" id="GO:0012505">
    <property type="term" value="C:endomembrane system"/>
    <property type="evidence" value="ECO:0007669"/>
    <property type="project" value="TreeGrafter"/>
</dbReference>
<dbReference type="PANTHER" id="PTHR46512:SF2">
    <property type="entry name" value="PEPTIDYLPROLYL ISOMERASE"/>
    <property type="match status" value="1"/>
</dbReference>
<feature type="compositionally biased region" description="Low complexity" evidence="1">
    <location>
        <begin position="113"/>
        <end position="134"/>
    </location>
</feature>
<reference evidence="2" key="3">
    <citation type="submission" date="2025-09" db="UniProtKB">
        <authorList>
            <consortium name="Ensembl"/>
        </authorList>
    </citation>
    <scope>IDENTIFICATION</scope>
</reference>
<dbReference type="PROSITE" id="PS50005">
    <property type="entry name" value="TPR"/>
    <property type="match status" value="1"/>
</dbReference>
<dbReference type="GO" id="GO:0005829">
    <property type="term" value="C:cytosol"/>
    <property type="evidence" value="ECO:0007669"/>
    <property type="project" value="TreeGrafter"/>
</dbReference>
<dbReference type="Ensembl" id="ENSMUNT00000034779.1">
    <property type="protein sequence ID" value="ENSMUNP00000026308.1"/>
    <property type="gene ID" value="ENSMUNG00000017761.1"/>
</dbReference>
<feature type="region of interest" description="Disordered" evidence="1">
    <location>
        <begin position="93"/>
        <end position="157"/>
    </location>
</feature>
<dbReference type="PANTHER" id="PTHR46512">
    <property type="entry name" value="PEPTIDYLPROLYL ISOMERASE"/>
    <property type="match status" value="1"/>
</dbReference>
<dbReference type="InterPro" id="IPR019734">
    <property type="entry name" value="TPR_rpt"/>
</dbReference>
<evidence type="ECO:0000313" key="2">
    <source>
        <dbReference type="Ensembl" id="ENSMUNP00000026308.1"/>
    </source>
</evidence>
<name>A0A8V5HDT4_MELUD</name>
<evidence type="ECO:0000256" key="1">
    <source>
        <dbReference type="SAM" id="MobiDB-lite"/>
    </source>
</evidence>
<keyword evidence="3" id="KW-1185">Reference proteome</keyword>